<reference evidence="2" key="1">
    <citation type="submission" date="2023-11" db="EMBL/GenBank/DDBJ databases">
        <title>Genome assemblies of two species of porcelain crab, Petrolisthes cinctipes and Petrolisthes manimaculis (Anomura: Porcellanidae).</title>
        <authorList>
            <person name="Angst P."/>
        </authorList>
    </citation>
    <scope>NUCLEOTIDE SEQUENCE</scope>
    <source>
        <strain evidence="2">PB745_02</strain>
        <tissue evidence="2">Gill</tissue>
    </source>
</reference>
<dbReference type="Proteomes" id="UP001292094">
    <property type="component" value="Unassembled WGS sequence"/>
</dbReference>
<evidence type="ECO:0000256" key="1">
    <source>
        <dbReference type="SAM" id="MobiDB-lite"/>
    </source>
</evidence>
<name>A0AAE1TXW8_9EUCA</name>
<evidence type="ECO:0000313" key="2">
    <source>
        <dbReference type="EMBL" id="KAK4299134.1"/>
    </source>
</evidence>
<gene>
    <name evidence="2" type="ORF">Pmani_028575</name>
</gene>
<organism evidence="2 3">
    <name type="scientific">Petrolisthes manimaculis</name>
    <dbReference type="NCBI Taxonomy" id="1843537"/>
    <lineage>
        <taxon>Eukaryota</taxon>
        <taxon>Metazoa</taxon>
        <taxon>Ecdysozoa</taxon>
        <taxon>Arthropoda</taxon>
        <taxon>Crustacea</taxon>
        <taxon>Multicrustacea</taxon>
        <taxon>Malacostraca</taxon>
        <taxon>Eumalacostraca</taxon>
        <taxon>Eucarida</taxon>
        <taxon>Decapoda</taxon>
        <taxon>Pleocyemata</taxon>
        <taxon>Anomura</taxon>
        <taxon>Galatheoidea</taxon>
        <taxon>Porcellanidae</taxon>
        <taxon>Petrolisthes</taxon>
    </lineage>
</organism>
<proteinExistence type="predicted"/>
<feature type="compositionally biased region" description="Polar residues" evidence="1">
    <location>
        <begin position="84"/>
        <end position="98"/>
    </location>
</feature>
<comment type="caution">
    <text evidence="2">The sequence shown here is derived from an EMBL/GenBank/DDBJ whole genome shotgun (WGS) entry which is preliminary data.</text>
</comment>
<keyword evidence="3" id="KW-1185">Reference proteome</keyword>
<evidence type="ECO:0000313" key="3">
    <source>
        <dbReference type="Proteomes" id="UP001292094"/>
    </source>
</evidence>
<feature type="region of interest" description="Disordered" evidence="1">
    <location>
        <begin position="84"/>
        <end position="108"/>
    </location>
</feature>
<accession>A0AAE1TXW8</accession>
<dbReference type="EMBL" id="JAWZYT010003294">
    <property type="protein sequence ID" value="KAK4299134.1"/>
    <property type="molecule type" value="Genomic_DNA"/>
</dbReference>
<protein>
    <submittedName>
        <fullName evidence="2">Uncharacterized protein</fullName>
    </submittedName>
</protein>
<dbReference type="AlphaFoldDB" id="A0AAE1TXW8"/>
<sequence>MKNYVITTRQLTHSPRYRDEQTQATCICIDSAVLKEKRTASGGETITECRTGGYHAAHASRTDSARKREREGEIVLALVSTHQPSSALISTQQDTGKNQGFKVQHYGR</sequence>